<comment type="catalytic activity">
    <reaction evidence="6">
        <text>3-[(1-carboxyvinyl)-oxy]benzoate + S-adenosyl-L-methionine + H2O = 6-amino-6-deoxyfutalosine + hydrogencarbonate + L-methionine + H(+)</text>
        <dbReference type="Rhea" id="RHEA:33075"/>
        <dbReference type="ChEBI" id="CHEBI:15377"/>
        <dbReference type="ChEBI" id="CHEBI:15378"/>
        <dbReference type="ChEBI" id="CHEBI:17544"/>
        <dbReference type="ChEBI" id="CHEBI:57844"/>
        <dbReference type="ChEBI" id="CHEBI:59789"/>
        <dbReference type="ChEBI" id="CHEBI:64286"/>
        <dbReference type="ChEBI" id="CHEBI:76981"/>
        <dbReference type="EC" id="2.5.1.120"/>
    </reaction>
</comment>
<dbReference type="InterPro" id="IPR034405">
    <property type="entry name" value="F420"/>
</dbReference>
<comment type="cofactor">
    <cofactor evidence="6 7">
        <name>[4Fe-4S] cluster</name>
        <dbReference type="ChEBI" id="CHEBI:49883"/>
    </cofactor>
    <text evidence="6 7">Binds 1 [4Fe-4S] cluster. The cluster is coordinated with 3 cysteines and an exchangeable S-adenosyl-L-methionine.</text>
</comment>
<dbReference type="InterPro" id="IPR045567">
    <property type="entry name" value="CofH/MnqC-like_C"/>
</dbReference>
<dbReference type="NCBIfam" id="TIGR00423">
    <property type="entry name" value="CofH family radical SAM protein"/>
    <property type="match status" value="1"/>
</dbReference>
<evidence type="ECO:0000256" key="4">
    <source>
        <dbReference type="ARBA" id="ARBA00023004"/>
    </source>
</evidence>
<sequence>MDISWYRSLGLADVAEKAASGERLSMEDGERLFACPDVTAVGALAHMVRARLHGDKAFYVLNRHINYTNICINGCLFCAYARERGQEGAFRLSLDDIVQKATEGPVPDEIHIVGGCHPDIPLAFFEEALTALKKALPDTELKCFTAVEIAHFARLEGISTVEVLTRLKRAGLAMLPGGGAEIFAPEVRSRICPKKSTAEEWLRIAGEAHALNIPTNCTMLYGHVESVRHRLEHLDALRRQQDESGGFACFIPLSFQVKNNLLGVREAVTGVEDLKTIAVSRLMLDNIMHIKAYWIMLGVKLAQTALWFGANDLDGTVVEEKIGHMAGADSAAALSRAELEAMIRGAGFTPVRRGARFTVKEAAHG</sequence>
<evidence type="ECO:0000256" key="2">
    <source>
        <dbReference type="ARBA" id="ARBA00022691"/>
    </source>
</evidence>
<evidence type="ECO:0000256" key="5">
    <source>
        <dbReference type="ARBA" id="ARBA00023014"/>
    </source>
</evidence>
<dbReference type="InterPro" id="IPR020050">
    <property type="entry name" value="FO_synthase_su2"/>
</dbReference>
<dbReference type="UniPathway" id="UPA00079"/>
<gene>
    <name evidence="6" type="primary">mqnE</name>
    <name evidence="10" type="ORF">dsat_1074</name>
</gene>
<evidence type="ECO:0000313" key="10">
    <source>
        <dbReference type="EMBL" id="EPR30947.1"/>
    </source>
</evidence>
<feature type="binding site" evidence="6 7">
    <location>
        <position position="78"/>
    </location>
    <ligand>
        <name>[4Fe-4S] cluster</name>
        <dbReference type="ChEBI" id="CHEBI:49883"/>
        <note>4Fe-4S-S-AdoMet</note>
    </ligand>
</feature>
<keyword evidence="2 6" id="KW-0949">S-adenosyl-L-methionine</keyword>
<dbReference type="Proteomes" id="UP000014975">
    <property type="component" value="Unassembled WGS sequence"/>
</dbReference>
<keyword evidence="4 6" id="KW-0408">Iron</keyword>
<dbReference type="NCBIfam" id="TIGR03700">
    <property type="entry name" value="mena_SCO4494"/>
    <property type="match status" value="1"/>
</dbReference>
<evidence type="ECO:0000259" key="9">
    <source>
        <dbReference type="PROSITE" id="PS51918"/>
    </source>
</evidence>
<dbReference type="SFLD" id="SFLDS00029">
    <property type="entry name" value="Radical_SAM"/>
    <property type="match status" value="1"/>
</dbReference>
<feature type="binding site" evidence="8">
    <location>
        <position position="77"/>
    </location>
    <ligand>
        <name>S-adenosyl-L-methionine</name>
        <dbReference type="ChEBI" id="CHEBI:59789"/>
    </ligand>
</feature>
<dbReference type="Gene3D" id="3.20.20.70">
    <property type="entry name" value="Aldolase class I"/>
    <property type="match status" value="1"/>
</dbReference>
<keyword evidence="1 6" id="KW-0004">4Fe-4S</keyword>
<reference evidence="10 11" key="1">
    <citation type="journal article" date="2013" name="Genome Announc.">
        <title>Draft genome sequences for three mercury-methylating, sulfate-reducing bacteria.</title>
        <authorList>
            <person name="Brown S.D."/>
            <person name="Hurt R.A.Jr."/>
            <person name="Gilmour C.C."/>
            <person name="Elias D.A."/>
        </authorList>
    </citation>
    <scope>NUCLEOTIDE SEQUENCE [LARGE SCALE GENOMIC DNA]</scope>
    <source>
        <strain evidence="10 11">DSM 16529</strain>
    </source>
</reference>
<feature type="domain" description="Radical SAM core" evidence="9">
    <location>
        <begin position="57"/>
        <end position="286"/>
    </location>
</feature>
<evidence type="ECO:0000256" key="8">
    <source>
        <dbReference type="PIRSR" id="PIRSR004762-2"/>
    </source>
</evidence>
<dbReference type="PROSITE" id="PS51918">
    <property type="entry name" value="RADICAL_SAM"/>
    <property type="match status" value="1"/>
</dbReference>
<dbReference type="InterPro" id="IPR007197">
    <property type="entry name" value="rSAM"/>
</dbReference>
<dbReference type="SFLD" id="SFLDG01064">
    <property type="entry name" value="F420__menaquinone_cofactor_bio"/>
    <property type="match status" value="1"/>
</dbReference>
<dbReference type="EC" id="2.5.1.120" evidence="6"/>
<dbReference type="InterPro" id="IPR013785">
    <property type="entry name" value="Aldolase_TIM"/>
</dbReference>
<dbReference type="GO" id="GO:0051539">
    <property type="term" value="F:4 iron, 4 sulfur cluster binding"/>
    <property type="evidence" value="ECO:0007669"/>
    <property type="project" value="UniProtKB-KW"/>
</dbReference>
<name>S7T1J5_9BACT</name>
<dbReference type="Pfam" id="PF19288">
    <property type="entry name" value="CofH_C"/>
    <property type="match status" value="1"/>
</dbReference>
<dbReference type="InterPro" id="IPR022432">
    <property type="entry name" value="MqnE"/>
</dbReference>
<evidence type="ECO:0000256" key="7">
    <source>
        <dbReference type="PIRSR" id="PIRSR004762-1"/>
    </source>
</evidence>
<dbReference type="SFLD" id="SFLDF00343">
    <property type="entry name" value="aminofutalosine_synthase_(mqnE"/>
    <property type="match status" value="1"/>
</dbReference>
<accession>S7T1J5</accession>
<dbReference type="EMBL" id="ATHI01000030">
    <property type="protein sequence ID" value="EPR30947.1"/>
    <property type="molecule type" value="Genomic_DNA"/>
</dbReference>
<dbReference type="STRING" id="1121439.dsat_1074"/>
<comment type="pathway">
    <text evidence="6">Quinol/quinone metabolism; menaquinone biosynthesis.</text>
</comment>
<keyword evidence="6" id="KW-0808">Transferase</keyword>
<dbReference type="GO" id="GO:0102573">
    <property type="term" value="F:aminodeoxyfutalosine synthase activity"/>
    <property type="evidence" value="ECO:0007669"/>
    <property type="project" value="UniProtKB-EC"/>
</dbReference>
<evidence type="ECO:0000256" key="6">
    <source>
        <dbReference type="HAMAP-Rule" id="MF_00993"/>
    </source>
</evidence>
<dbReference type="RefSeq" id="WP_020887771.1">
    <property type="nucleotide sequence ID" value="NZ_ATHI01000030.1"/>
</dbReference>
<keyword evidence="3 6" id="KW-0479">Metal-binding</keyword>
<dbReference type="AlphaFoldDB" id="S7T1J5"/>
<dbReference type="GO" id="GO:0005506">
    <property type="term" value="F:iron ion binding"/>
    <property type="evidence" value="ECO:0007669"/>
    <property type="project" value="UniProtKB-UniRule"/>
</dbReference>
<comment type="similarity">
    <text evidence="6">Belongs to the radical SAM superfamily. MqnE family.</text>
</comment>
<keyword evidence="6" id="KW-0474">Menaquinone biosynthesis</keyword>
<organism evidence="10 11">
    <name type="scientific">Alkalidesulfovibrio alkalitolerans DSM 16529</name>
    <dbReference type="NCBI Taxonomy" id="1121439"/>
    <lineage>
        <taxon>Bacteria</taxon>
        <taxon>Pseudomonadati</taxon>
        <taxon>Thermodesulfobacteriota</taxon>
        <taxon>Desulfovibrionia</taxon>
        <taxon>Desulfovibrionales</taxon>
        <taxon>Desulfovibrionaceae</taxon>
        <taxon>Alkalidesulfovibrio</taxon>
    </lineage>
</organism>
<dbReference type="PATRIC" id="fig|1121439.3.peg.2449"/>
<feature type="binding site" evidence="8">
    <location>
        <position position="181"/>
    </location>
    <ligand>
        <name>S-adenosyl-L-methionine</name>
        <dbReference type="ChEBI" id="CHEBI:59789"/>
    </ligand>
</feature>
<protein>
    <recommendedName>
        <fullName evidence="6">Aminodeoxyfutalosine synthase</fullName>
        <shortName evidence="6">AFL synthase</shortName>
        <shortName evidence="6">Aminofutalosine synthase</shortName>
        <ecNumber evidence="6">2.5.1.120</ecNumber>
    </recommendedName>
    <alternativeName>
        <fullName evidence="6">Menaquinone biosynthetic enzyme MqnE</fullName>
    </alternativeName>
</protein>
<keyword evidence="11" id="KW-1185">Reference proteome</keyword>
<evidence type="ECO:0000256" key="3">
    <source>
        <dbReference type="ARBA" id="ARBA00022723"/>
    </source>
</evidence>
<evidence type="ECO:0000313" key="11">
    <source>
        <dbReference type="Proteomes" id="UP000014975"/>
    </source>
</evidence>
<dbReference type="HAMAP" id="MF_00993">
    <property type="entry name" value="MqnE"/>
    <property type="match status" value="1"/>
</dbReference>
<dbReference type="SUPFAM" id="SSF102114">
    <property type="entry name" value="Radical SAM enzymes"/>
    <property type="match status" value="1"/>
</dbReference>
<dbReference type="SFLD" id="SFLDG01389">
    <property type="entry name" value="menaquinone_synthsis_involved"/>
    <property type="match status" value="1"/>
</dbReference>
<feature type="binding site" evidence="6 7">
    <location>
        <position position="71"/>
    </location>
    <ligand>
        <name>[4Fe-4S] cluster</name>
        <dbReference type="ChEBI" id="CHEBI:49883"/>
        <note>4Fe-4S-S-AdoMet</note>
    </ligand>
</feature>
<dbReference type="Pfam" id="PF04055">
    <property type="entry name" value="Radical_SAM"/>
    <property type="match status" value="1"/>
</dbReference>
<dbReference type="GO" id="GO:0009234">
    <property type="term" value="P:menaquinone biosynthetic process"/>
    <property type="evidence" value="ECO:0007669"/>
    <property type="project" value="UniProtKB-UniRule"/>
</dbReference>
<comment type="function">
    <text evidence="6">Radical SAM enzyme that catalyzes the addition of the adenosyl radical to the double bond of 3-[(1-carboxyvinyl)oxy]benzoate, leading to aminodeoxyfutalosine (AFL), a key intermediate in the formation of menaquinone (MK, vitamin K2) from chorismate.</text>
</comment>
<dbReference type="eggNOG" id="COG1060">
    <property type="taxonomic scope" value="Bacteria"/>
</dbReference>
<dbReference type="PANTHER" id="PTHR43076">
    <property type="entry name" value="FO SYNTHASE (COFH)"/>
    <property type="match status" value="1"/>
</dbReference>
<keyword evidence="5 6" id="KW-0411">Iron-sulfur</keyword>
<dbReference type="CDD" id="cd01335">
    <property type="entry name" value="Radical_SAM"/>
    <property type="match status" value="1"/>
</dbReference>
<dbReference type="GO" id="GO:0044689">
    <property type="term" value="F:7,8-didemethyl-8-hydroxy-5-deazariboflavin synthase activity"/>
    <property type="evidence" value="ECO:0007669"/>
    <property type="project" value="TreeGrafter"/>
</dbReference>
<comment type="caution">
    <text evidence="10">The sequence shown here is derived from an EMBL/GenBank/DDBJ whole genome shotgun (WGS) entry which is preliminary data.</text>
</comment>
<evidence type="ECO:0000256" key="1">
    <source>
        <dbReference type="ARBA" id="ARBA00022485"/>
    </source>
</evidence>
<proteinExistence type="inferred from homology"/>
<dbReference type="InterPro" id="IPR058240">
    <property type="entry name" value="rSAM_sf"/>
</dbReference>
<dbReference type="PANTHER" id="PTHR43076:SF7">
    <property type="entry name" value="AMINODEOXYFUTALOSINE SYNTHASE"/>
    <property type="match status" value="1"/>
</dbReference>
<dbReference type="PIRSF" id="PIRSF004762">
    <property type="entry name" value="CHP00423"/>
    <property type="match status" value="1"/>
</dbReference>
<dbReference type="OrthoDB" id="9802027at2"/>
<feature type="binding site" evidence="6 7">
    <location>
        <position position="75"/>
    </location>
    <ligand>
        <name>[4Fe-4S] cluster</name>
        <dbReference type="ChEBI" id="CHEBI:49883"/>
        <note>4Fe-4S-S-AdoMet</note>
    </ligand>
</feature>